<dbReference type="PANTHER" id="PTHR33217:SF7">
    <property type="entry name" value="TRANSPOSASE FOR INSERTION SEQUENCE ELEMENT IS1081"/>
    <property type="match status" value="1"/>
</dbReference>
<dbReference type="EMBL" id="MELK01000024">
    <property type="protein sequence ID" value="OFW58317.1"/>
    <property type="molecule type" value="Genomic_DNA"/>
</dbReference>
<dbReference type="GO" id="GO:0004803">
    <property type="term" value="F:transposase activity"/>
    <property type="evidence" value="ECO:0007669"/>
    <property type="project" value="UniProtKB-UniRule"/>
</dbReference>
<evidence type="ECO:0000256" key="2">
    <source>
        <dbReference type="ARBA" id="ARBA00010961"/>
    </source>
</evidence>
<keyword evidence="4 6" id="KW-0238">DNA-binding</keyword>
<evidence type="ECO:0000256" key="1">
    <source>
        <dbReference type="ARBA" id="ARBA00002190"/>
    </source>
</evidence>
<evidence type="ECO:0000256" key="6">
    <source>
        <dbReference type="RuleBase" id="RU365089"/>
    </source>
</evidence>
<proteinExistence type="inferred from homology"/>
<comment type="similarity">
    <text evidence="2 6">Belongs to the transposase mutator family.</text>
</comment>
<comment type="caution">
    <text evidence="7">The sequence shown here is derived from an EMBL/GenBank/DDBJ whole genome shotgun (WGS) entry which is preliminary data.</text>
</comment>
<dbReference type="InterPro" id="IPR001207">
    <property type="entry name" value="Transposase_mutator"/>
</dbReference>
<evidence type="ECO:0000256" key="4">
    <source>
        <dbReference type="ARBA" id="ARBA00023125"/>
    </source>
</evidence>
<keyword evidence="6" id="KW-0814">Transposable element</keyword>
<dbReference type="AlphaFoldDB" id="A0A1F2WN93"/>
<dbReference type="GO" id="GO:0003677">
    <property type="term" value="F:DNA binding"/>
    <property type="evidence" value="ECO:0007669"/>
    <property type="project" value="UniProtKB-UniRule"/>
</dbReference>
<evidence type="ECO:0000313" key="8">
    <source>
        <dbReference type="Proteomes" id="UP000177876"/>
    </source>
</evidence>
<evidence type="ECO:0000256" key="3">
    <source>
        <dbReference type="ARBA" id="ARBA00022578"/>
    </source>
</evidence>
<reference evidence="7 8" key="1">
    <citation type="journal article" date="2016" name="Nat. Commun.">
        <title>Thousands of microbial genomes shed light on interconnected biogeochemical processes in an aquifer system.</title>
        <authorList>
            <person name="Anantharaman K."/>
            <person name="Brown C.T."/>
            <person name="Hug L.A."/>
            <person name="Sharon I."/>
            <person name="Castelle C.J."/>
            <person name="Probst A.J."/>
            <person name="Thomas B.C."/>
            <person name="Singh A."/>
            <person name="Wilkins M.J."/>
            <person name="Karaoz U."/>
            <person name="Brodie E.L."/>
            <person name="Williams K.H."/>
            <person name="Hubbard S.S."/>
            <person name="Banfield J.F."/>
        </authorList>
    </citation>
    <scope>NUCLEOTIDE SEQUENCE [LARGE SCALE GENOMIC DNA]</scope>
</reference>
<organism evidence="7 8">
    <name type="scientific">Candidatus Solincola sediminis</name>
    <dbReference type="NCBI Taxonomy" id="1797199"/>
    <lineage>
        <taxon>Bacteria</taxon>
        <taxon>Bacillati</taxon>
        <taxon>Actinomycetota</taxon>
        <taxon>Candidatus Geothermincolia</taxon>
        <taxon>Candidatus Geothermincolales</taxon>
        <taxon>Candidatus Geothermincolaceae</taxon>
        <taxon>Candidatus Solincola</taxon>
    </lineage>
</organism>
<name>A0A1F2WN93_9ACTN</name>
<gene>
    <name evidence="7" type="ORF">A2Y75_01865</name>
</gene>
<evidence type="ECO:0000256" key="5">
    <source>
        <dbReference type="ARBA" id="ARBA00023172"/>
    </source>
</evidence>
<keyword evidence="5 6" id="KW-0233">DNA recombination</keyword>
<dbReference type="Pfam" id="PF00872">
    <property type="entry name" value="Transposase_mut"/>
    <property type="match status" value="1"/>
</dbReference>
<protein>
    <recommendedName>
        <fullName evidence="6">Mutator family transposase</fullName>
    </recommendedName>
</protein>
<accession>A0A1F2WN93</accession>
<dbReference type="PANTHER" id="PTHR33217">
    <property type="entry name" value="TRANSPOSASE FOR INSERTION SEQUENCE ELEMENT IS1081"/>
    <property type="match status" value="1"/>
</dbReference>
<dbReference type="STRING" id="1797197.A2Y75_01865"/>
<sequence>MMLEFMVQNTLEREMTEHVGACAYERTDERTGYRNGYKPRTLITAVGDLNLLVPQDRDGTFSSALYERRRSDKALVLALMEMYLKGVSTRKVAAVTEKLMTITAHDLTGFAHVAQFLRQL</sequence>
<keyword evidence="3 6" id="KW-0815">Transposition</keyword>
<comment type="function">
    <text evidence="1 6">Required for the transposition of the insertion element.</text>
</comment>
<dbReference type="GO" id="GO:0006313">
    <property type="term" value="P:DNA transposition"/>
    <property type="evidence" value="ECO:0007669"/>
    <property type="project" value="UniProtKB-UniRule"/>
</dbReference>
<evidence type="ECO:0000313" key="7">
    <source>
        <dbReference type="EMBL" id="OFW58317.1"/>
    </source>
</evidence>
<dbReference type="Proteomes" id="UP000177876">
    <property type="component" value="Unassembled WGS sequence"/>
</dbReference>